<dbReference type="Pfam" id="PF18701">
    <property type="entry name" value="DUF5641"/>
    <property type="match status" value="1"/>
</dbReference>
<evidence type="ECO:0000313" key="4">
    <source>
        <dbReference type="RefSeq" id="XP_052746235.1"/>
    </source>
</evidence>
<keyword evidence="3" id="KW-1185">Reference proteome</keyword>
<feature type="region of interest" description="Disordered" evidence="1">
    <location>
        <begin position="1"/>
        <end position="55"/>
    </location>
</feature>
<dbReference type="Proteomes" id="UP001652582">
    <property type="component" value="Chromosome 27"/>
</dbReference>
<protein>
    <submittedName>
        <fullName evidence="4">Uncharacterized protein LOC112051537</fullName>
    </submittedName>
</protein>
<dbReference type="InterPro" id="IPR036397">
    <property type="entry name" value="RNaseH_sf"/>
</dbReference>
<dbReference type="PANTHER" id="PTHR47331">
    <property type="entry name" value="PHD-TYPE DOMAIN-CONTAINING PROTEIN"/>
    <property type="match status" value="1"/>
</dbReference>
<evidence type="ECO:0000256" key="1">
    <source>
        <dbReference type="SAM" id="MobiDB-lite"/>
    </source>
</evidence>
<evidence type="ECO:0000259" key="2">
    <source>
        <dbReference type="PROSITE" id="PS50994"/>
    </source>
</evidence>
<proteinExistence type="predicted"/>
<feature type="compositionally biased region" description="Polar residues" evidence="1">
    <location>
        <begin position="1"/>
        <end position="13"/>
    </location>
</feature>
<reference evidence="4" key="1">
    <citation type="submission" date="2025-08" db="UniProtKB">
        <authorList>
            <consortium name="RefSeq"/>
        </authorList>
    </citation>
    <scope>IDENTIFICATION</scope>
</reference>
<dbReference type="InterPro" id="IPR040676">
    <property type="entry name" value="DUF5641"/>
</dbReference>
<feature type="compositionally biased region" description="Low complexity" evidence="1">
    <location>
        <begin position="14"/>
        <end position="28"/>
    </location>
</feature>
<dbReference type="SUPFAM" id="SSF53098">
    <property type="entry name" value="Ribonuclease H-like"/>
    <property type="match status" value="1"/>
</dbReference>
<dbReference type="Gene3D" id="3.30.420.10">
    <property type="entry name" value="Ribonuclease H-like superfamily/Ribonuclease H"/>
    <property type="match status" value="1"/>
</dbReference>
<sequence length="1359" mass="155101">MICPRASQNEGKNITSSSHSITLHSSSSRELTANSGAGASVPSAHLSPANPSSDTINTHLQIRRTHRSLKQVLLSTALIEVRNCHDVYERAIALLDNGSERSFISEPFCKLLGVKILQSTHEIRGVGNSVTQCNQTCDIEIKSRVKPYTTKLQCFVLKQISSMLPAVHYERAKFRIPHSLQLADPHFLNSRKIDILIGADIFWELLNEGNIRLPNGPYLQNTHLGWIISGSIIFQSRNDSTIQCNLSQSIDTQLRQFWEVEELPRDRDTRTDAERACEELFSQTTKRNDEGRFIVKIPLKASPELLGESYFHAERRFLSLEKRLQREPALKQLYADFLHEYESLGHMTRISSYGSSHYFLPHSGVLRDSSTTRLRVVFDASAATSTGLSFNAIQLVGPPIQGDLISILLRFRQHKYVACADIEKMYRQCLVDEAQRDLQLILWRDDPTQALGVYRLNTVTYGTASAPFLSVRCLKQLAIESTNDEVRRIINEDFYVDDLITGSDEKQKLIKLCIETSATLQSGCFPLRKWILNFSRDESSEHLTSVSAHTSKQLDFSDNSSHKTLGVGWLNDTDEFYFNTQFEFHIDQPITKRSILSYASQIFDPLGMLSPFIVTAKMLLQQLWLLKLGWDDVVPSDVARQWNRFIASLSILQTIRIPRYVMDSNAIHTELHIFTDASQTAYGACAYIRTLNFNNHTANVRLLCSKGKVAPLKTISIPRLELLGALIGARLYDKIKKSIQFQFDNIMFWTDSTIVLGWLRMQPRLLKTFVHNRTTEIHELTKELPWRHVSGKDNPADLVSRGVLNLSDLSSSHLWWEGPAFLHDVDFNCINVPPFYTQYDTGDLPDLKNSDVTALTSHMSEFEDGFINFERFSQFSRLRHATAYVLRFIHNTRNKFSKRSGVLSVDELRESDKLLTRLSQLESFPVEYKSIVNKNALKNKHNLSKLSLFIDNDRILRVGGRLDYSSEFDYDKKHPVLLSGKHRFTLLLFRHAHKILLHAAPQALLCHIRESWWPLAGRNLARKVFHDCVVCKRIKGRTLTPLMGNLPSERITPTFPFYRCGVDYGGPISILNRKGKGAKTTKAYICIFICFATRAVHLELVSDLTAKAYLLALSRLISRRSKPDEIWSDNARTFLGLKNEFADFLERCGDEIIEHASQQNIKFKFIVPYAPHFGGLWEAGVRSCKYHLRRVVGNANLTYEEYSTVLAQIEAVLNSRPLSPISSHPNDLLPLTPAHFLVGRPLTAPACDSLVDAPVHRLDRYQRVEQIRQHFWTRWSKEYVSELQTRVKWRETIQDLKPDTMVIIKEDNFPPLKWHLGRVVRSIPGKDGVARVAEIRTSSGLVRRAYTKICPLVDPDEAL</sequence>
<gene>
    <name evidence="4" type="primary">LOC112051537</name>
</gene>
<dbReference type="InterPro" id="IPR012337">
    <property type="entry name" value="RNaseH-like_sf"/>
</dbReference>
<dbReference type="InterPro" id="IPR008042">
    <property type="entry name" value="Retrotrans_Pao"/>
</dbReference>
<dbReference type="PROSITE" id="PS50994">
    <property type="entry name" value="INTEGRASE"/>
    <property type="match status" value="1"/>
</dbReference>
<dbReference type="GeneID" id="112051537"/>
<name>A0ABM3M5M7_BICAN</name>
<dbReference type="SUPFAM" id="SSF56672">
    <property type="entry name" value="DNA/RNA polymerases"/>
    <property type="match status" value="1"/>
</dbReference>
<dbReference type="InterPro" id="IPR001584">
    <property type="entry name" value="Integrase_cat-core"/>
</dbReference>
<feature type="domain" description="Integrase catalytic" evidence="2">
    <location>
        <begin position="1052"/>
        <end position="1241"/>
    </location>
</feature>
<dbReference type="PANTHER" id="PTHR47331:SF1">
    <property type="entry name" value="GAG-LIKE PROTEIN"/>
    <property type="match status" value="1"/>
</dbReference>
<evidence type="ECO:0000313" key="3">
    <source>
        <dbReference type="Proteomes" id="UP001652582"/>
    </source>
</evidence>
<organism evidence="3 4">
    <name type="scientific">Bicyclus anynana</name>
    <name type="common">Squinting bush brown butterfly</name>
    <dbReference type="NCBI Taxonomy" id="110368"/>
    <lineage>
        <taxon>Eukaryota</taxon>
        <taxon>Metazoa</taxon>
        <taxon>Ecdysozoa</taxon>
        <taxon>Arthropoda</taxon>
        <taxon>Hexapoda</taxon>
        <taxon>Insecta</taxon>
        <taxon>Pterygota</taxon>
        <taxon>Neoptera</taxon>
        <taxon>Endopterygota</taxon>
        <taxon>Lepidoptera</taxon>
        <taxon>Glossata</taxon>
        <taxon>Ditrysia</taxon>
        <taxon>Papilionoidea</taxon>
        <taxon>Nymphalidae</taxon>
        <taxon>Satyrinae</taxon>
        <taxon>Satyrini</taxon>
        <taxon>Mycalesina</taxon>
        <taxon>Bicyclus</taxon>
    </lineage>
</organism>
<accession>A0ABM3M5M7</accession>
<dbReference type="InterPro" id="IPR043502">
    <property type="entry name" value="DNA/RNA_pol_sf"/>
</dbReference>
<dbReference type="Pfam" id="PF05380">
    <property type="entry name" value="Peptidase_A17"/>
    <property type="match status" value="1"/>
</dbReference>
<dbReference type="RefSeq" id="XP_052746235.1">
    <property type="nucleotide sequence ID" value="XM_052890275.1"/>
</dbReference>